<dbReference type="SFLD" id="SFLDG01144">
    <property type="entry name" value="C2.B.4:_PGP_Like"/>
    <property type="match status" value="1"/>
</dbReference>
<protein>
    <submittedName>
        <fullName evidence="1">Cof-type HAD-IIB family hydrolase</fullName>
    </submittedName>
</protein>
<keyword evidence="1" id="KW-0378">Hydrolase</keyword>
<dbReference type="PANTHER" id="PTHR10000:SF8">
    <property type="entry name" value="HAD SUPERFAMILY HYDROLASE-LIKE, TYPE 3"/>
    <property type="match status" value="1"/>
</dbReference>
<dbReference type="InterPro" id="IPR006379">
    <property type="entry name" value="HAD-SF_hydro_IIB"/>
</dbReference>
<name>A0ABY8E9G3_9FIRM</name>
<dbReference type="GO" id="GO:0016787">
    <property type="term" value="F:hydrolase activity"/>
    <property type="evidence" value="ECO:0007669"/>
    <property type="project" value="UniProtKB-KW"/>
</dbReference>
<dbReference type="InterPro" id="IPR036412">
    <property type="entry name" value="HAD-like_sf"/>
</dbReference>
<organism evidence="1 2">
    <name type="scientific">Tepidibacter hydrothermalis</name>
    <dbReference type="NCBI Taxonomy" id="3036126"/>
    <lineage>
        <taxon>Bacteria</taxon>
        <taxon>Bacillati</taxon>
        <taxon>Bacillota</taxon>
        <taxon>Clostridia</taxon>
        <taxon>Peptostreptococcales</taxon>
        <taxon>Peptostreptococcaceae</taxon>
        <taxon>Tepidibacter</taxon>
    </lineage>
</organism>
<reference evidence="1 2" key="1">
    <citation type="submission" date="2023-03" db="EMBL/GenBank/DDBJ databases">
        <title>Complete genome sequence of Tepidibacter sp. SWIR-1, isolated from a deep-sea hydrothermal vent.</title>
        <authorList>
            <person name="Li X."/>
        </authorList>
    </citation>
    <scope>NUCLEOTIDE SEQUENCE [LARGE SCALE GENOMIC DNA]</scope>
    <source>
        <strain evidence="1 2">SWIR-1</strain>
    </source>
</reference>
<accession>A0ABY8E9G3</accession>
<dbReference type="NCBIfam" id="TIGR00099">
    <property type="entry name" value="Cof-subfamily"/>
    <property type="match status" value="1"/>
</dbReference>
<gene>
    <name evidence="1" type="ORF">P4S50_14325</name>
</gene>
<sequence>MKYKLIVTDMDGTLLSDHKEITKENKKALKKATEIGVKVAIATGRIYTSARYYANLLELDAPIVACNGAIIREEKTNNTLYKNTMNEEDCKKVVNICDRLGVYYHFYNDTGFYCKELKYSSLQYSKWNENQLEENRVNIKVMDDPIKFIQNTDGILKFVIIDDDLDKLDEVRKELEKIDNIEVSKSWHNNIEVMNNGVSKGEAVKKLAEHFGVKQEEIITFGDNFNDLSMIEYAGMGVAMGNSEDKVKEKANFITDSNERSGVAKALNELLNIEY</sequence>
<dbReference type="SFLD" id="SFLDG01140">
    <property type="entry name" value="C2.B:_Phosphomannomutase_and_P"/>
    <property type="match status" value="1"/>
</dbReference>
<dbReference type="PROSITE" id="PS01229">
    <property type="entry name" value="COF_2"/>
    <property type="match status" value="1"/>
</dbReference>
<dbReference type="Pfam" id="PF08282">
    <property type="entry name" value="Hydrolase_3"/>
    <property type="match status" value="1"/>
</dbReference>
<evidence type="ECO:0000313" key="1">
    <source>
        <dbReference type="EMBL" id="WFD09551.1"/>
    </source>
</evidence>
<dbReference type="SFLD" id="SFLDS00003">
    <property type="entry name" value="Haloacid_Dehalogenase"/>
    <property type="match status" value="1"/>
</dbReference>
<dbReference type="Gene3D" id="3.30.1240.10">
    <property type="match status" value="1"/>
</dbReference>
<dbReference type="PANTHER" id="PTHR10000">
    <property type="entry name" value="PHOSPHOSERINE PHOSPHATASE"/>
    <property type="match status" value="1"/>
</dbReference>
<dbReference type="InterPro" id="IPR023214">
    <property type="entry name" value="HAD_sf"/>
</dbReference>
<dbReference type="Gene3D" id="3.40.50.1000">
    <property type="entry name" value="HAD superfamily/HAD-like"/>
    <property type="match status" value="1"/>
</dbReference>
<dbReference type="Proteomes" id="UP001222800">
    <property type="component" value="Chromosome"/>
</dbReference>
<dbReference type="PROSITE" id="PS01228">
    <property type="entry name" value="COF_1"/>
    <property type="match status" value="1"/>
</dbReference>
<keyword evidence="2" id="KW-1185">Reference proteome</keyword>
<proteinExistence type="predicted"/>
<dbReference type="EMBL" id="CP120733">
    <property type="protein sequence ID" value="WFD09551.1"/>
    <property type="molecule type" value="Genomic_DNA"/>
</dbReference>
<dbReference type="RefSeq" id="WP_277731481.1">
    <property type="nucleotide sequence ID" value="NZ_CP120733.1"/>
</dbReference>
<dbReference type="CDD" id="cd07516">
    <property type="entry name" value="HAD_Pase"/>
    <property type="match status" value="1"/>
</dbReference>
<dbReference type="InterPro" id="IPR000150">
    <property type="entry name" value="Cof"/>
</dbReference>
<dbReference type="SUPFAM" id="SSF56784">
    <property type="entry name" value="HAD-like"/>
    <property type="match status" value="1"/>
</dbReference>
<dbReference type="NCBIfam" id="TIGR01484">
    <property type="entry name" value="HAD-SF-IIB"/>
    <property type="match status" value="1"/>
</dbReference>
<evidence type="ECO:0000313" key="2">
    <source>
        <dbReference type="Proteomes" id="UP001222800"/>
    </source>
</evidence>